<dbReference type="AlphaFoldDB" id="G7LFS7"/>
<sequence length="474" mass="52993">MLHLGYISKVQKDLASIVHLAYDGWFIKRYTVELEKYHGELYDHVKEAVPSSWDPEAVARFIERFGTQVIVGVSMGGKDVLYVRQEDTSDPHDPASIQKLLTETASLKFMDSANSHHVASQDLSNIKEVPWTSLFWPCCMLSIKNSLGLQNLFEIHIRRGGSSQNMNHSEWLDTIDTEPDVISMHLLPLTTLLSGIRGVGFMSHAINLYLRYKPSMEDLHRFLEFQLPRQWAPVLGEIHLGSYRKHQVNTWLRFSILGPKLYINTTPVDVGNRPVTGLRLQLEGSRSNRLAIHLQHLASLPKSLPLADNANAYLSCDSYSCTFHKKVKRNCFSYVCTAPVESDDSLSIVTGAQLQVEKKSHLSGINPPIVTCPGASFGTSLLVFPKGDIGIRNHPKPGDVTIGSAVYPTGLPVPINTPKLQRYVDPTEMIRGPENAPGYWVVSGAKLSVHNVKIYLLVKYSLLRFVIQSEIKAS</sequence>
<dbReference type="InterPro" id="IPR044663">
    <property type="entry name" value="CAD1/NSL1-like"/>
</dbReference>
<dbReference type="STRING" id="3880.G7LFS7"/>
<dbReference type="GO" id="GO:2000031">
    <property type="term" value="P:regulation of salicylic acid mediated signaling pathway"/>
    <property type="evidence" value="ECO:0007669"/>
    <property type="project" value="InterPro"/>
</dbReference>
<dbReference type="GO" id="GO:0009626">
    <property type="term" value="P:plant-type hypersensitive response"/>
    <property type="evidence" value="ECO:0000318"/>
    <property type="project" value="GO_Central"/>
</dbReference>
<dbReference type="PANTHER" id="PTHR33199:SF14">
    <property type="entry name" value="MAC_PERFORIN DOMAIN PROTEIN"/>
    <property type="match status" value="1"/>
</dbReference>
<dbReference type="InterPro" id="IPR020864">
    <property type="entry name" value="MACPF"/>
</dbReference>
<name>G7LFS7_MEDTR</name>
<dbReference type="EnsemblPlants" id="AET04871">
    <property type="protein sequence ID" value="AET04871"/>
    <property type="gene ID" value="MTR_8g095130"/>
</dbReference>
<accession>A0A0C3Y6H8</accession>
<keyword evidence="4" id="KW-1185">Reference proteome</keyword>
<accession>G7LFS7</accession>
<proteinExistence type="predicted"/>
<organism evidence="2 4">
    <name type="scientific">Medicago truncatula</name>
    <name type="common">Barrel medic</name>
    <name type="synonym">Medicago tribuloides</name>
    <dbReference type="NCBI Taxonomy" id="3880"/>
    <lineage>
        <taxon>Eukaryota</taxon>
        <taxon>Viridiplantae</taxon>
        <taxon>Streptophyta</taxon>
        <taxon>Embryophyta</taxon>
        <taxon>Tracheophyta</taxon>
        <taxon>Spermatophyta</taxon>
        <taxon>Magnoliopsida</taxon>
        <taxon>eudicotyledons</taxon>
        <taxon>Gunneridae</taxon>
        <taxon>Pentapetalae</taxon>
        <taxon>rosids</taxon>
        <taxon>fabids</taxon>
        <taxon>Fabales</taxon>
        <taxon>Fabaceae</taxon>
        <taxon>Papilionoideae</taxon>
        <taxon>50 kb inversion clade</taxon>
        <taxon>NPAAA clade</taxon>
        <taxon>Hologalegina</taxon>
        <taxon>IRL clade</taxon>
        <taxon>Trifolieae</taxon>
        <taxon>Medicago</taxon>
    </lineage>
</organism>
<dbReference type="Pfam" id="PF01823">
    <property type="entry name" value="MACPF"/>
    <property type="match status" value="1"/>
</dbReference>
<reference evidence="2 4" key="1">
    <citation type="journal article" date="2011" name="Nature">
        <title>The Medicago genome provides insight into the evolution of rhizobial symbioses.</title>
        <authorList>
            <person name="Young N.D."/>
            <person name="Debelle F."/>
            <person name="Oldroyd G.E."/>
            <person name="Geurts R."/>
            <person name="Cannon S.B."/>
            <person name="Udvardi M.K."/>
            <person name="Benedito V.A."/>
            <person name="Mayer K.F."/>
            <person name="Gouzy J."/>
            <person name="Schoof H."/>
            <person name="Van de Peer Y."/>
            <person name="Proost S."/>
            <person name="Cook D.R."/>
            <person name="Meyers B.C."/>
            <person name="Spannagl M."/>
            <person name="Cheung F."/>
            <person name="De Mita S."/>
            <person name="Krishnakumar V."/>
            <person name="Gundlach H."/>
            <person name="Zhou S."/>
            <person name="Mudge J."/>
            <person name="Bharti A.K."/>
            <person name="Murray J.D."/>
            <person name="Naoumkina M.A."/>
            <person name="Rosen B."/>
            <person name="Silverstein K.A."/>
            <person name="Tang H."/>
            <person name="Rombauts S."/>
            <person name="Zhao P.X."/>
            <person name="Zhou P."/>
            <person name="Barbe V."/>
            <person name="Bardou P."/>
            <person name="Bechner M."/>
            <person name="Bellec A."/>
            <person name="Berger A."/>
            <person name="Berges H."/>
            <person name="Bidwell S."/>
            <person name="Bisseling T."/>
            <person name="Choisne N."/>
            <person name="Couloux A."/>
            <person name="Denny R."/>
            <person name="Deshpande S."/>
            <person name="Dai X."/>
            <person name="Doyle J.J."/>
            <person name="Dudez A.M."/>
            <person name="Farmer A.D."/>
            <person name="Fouteau S."/>
            <person name="Franken C."/>
            <person name="Gibelin C."/>
            <person name="Gish J."/>
            <person name="Goldstein S."/>
            <person name="Gonzalez A.J."/>
            <person name="Green P.J."/>
            <person name="Hallab A."/>
            <person name="Hartog M."/>
            <person name="Hua A."/>
            <person name="Humphray S.J."/>
            <person name="Jeong D.H."/>
            <person name="Jing Y."/>
            <person name="Jocker A."/>
            <person name="Kenton S.M."/>
            <person name="Kim D.J."/>
            <person name="Klee K."/>
            <person name="Lai H."/>
            <person name="Lang C."/>
            <person name="Lin S."/>
            <person name="Macmil S.L."/>
            <person name="Magdelenat G."/>
            <person name="Matthews L."/>
            <person name="McCorrison J."/>
            <person name="Monaghan E.L."/>
            <person name="Mun J.H."/>
            <person name="Najar F.Z."/>
            <person name="Nicholson C."/>
            <person name="Noirot C."/>
            <person name="O'Bleness M."/>
            <person name="Paule C.R."/>
            <person name="Poulain J."/>
            <person name="Prion F."/>
            <person name="Qin B."/>
            <person name="Qu C."/>
            <person name="Retzel E.F."/>
            <person name="Riddle C."/>
            <person name="Sallet E."/>
            <person name="Samain S."/>
            <person name="Samson N."/>
            <person name="Sanders I."/>
            <person name="Saurat O."/>
            <person name="Scarpelli C."/>
            <person name="Schiex T."/>
            <person name="Segurens B."/>
            <person name="Severin A.J."/>
            <person name="Sherrier D.J."/>
            <person name="Shi R."/>
            <person name="Sims S."/>
            <person name="Singer S.R."/>
            <person name="Sinharoy S."/>
            <person name="Sterck L."/>
            <person name="Viollet A."/>
            <person name="Wang B.B."/>
            <person name="Wang K."/>
            <person name="Wang M."/>
            <person name="Wang X."/>
            <person name="Warfsmann J."/>
            <person name="Weissenbach J."/>
            <person name="White D.D."/>
            <person name="White J.D."/>
            <person name="Wiley G.B."/>
            <person name="Wincker P."/>
            <person name="Xing Y."/>
            <person name="Yang L."/>
            <person name="Yao Z."/>
            <person name="Ying F."/>
            <person name="Zhai J."/>
            <person name="Zhou L."/>
            <person name="Zuber A."/>
            <person name="Denarie J."/>
            <person name="Dixon R.A."/>
            <person name="May G.D."/>
            <person name="Schwartz D.C."/>
            <person name="Rogers J."/>
            <person name="Quetier F."/>
            <person name="Town C.D."/>
            <person name="Roe B.A."/>
        </authorList>
    </citation>
    <scope>NUCLEOTIDE SEQUENCE [LARGE SCALE GENOMIC DNA]</scope>
    <source>
        <strain evidence="2">A17</strain>
        <strain evidence="3 4">cv. Jemalong A17</strain>
    </source>
</reference>
<evidence type="ECO:0000259" key="1">
    <source>
        <dbReference type="PROSITE" id="PS51412"/>
    </source>
</evidence>
<evidence type="ECO:0000313" key="3">
    <source>
        <dbReference type="EnsemblPlants" id="AET04871"/>
    </source>
</evidence>
<dbReference type="EMBL" id="CM001224">
    <property type="protein sequence ID" value="AET04871.2"/>
    <property type="molecule type" value="Genomic_DNA"/>
</dbReference>
<dbReference type="eggNOG" id="ENOG502QPZ4">
    <property type="taxonomic scope" value="Eukaryota"/>
</dbReference>
<feature type="domain" description="MACPF" evidence="1">
    <location>
        <begin position="1"/>
        <end position="223"/>
    </location>
</feature>
<reference evidence="3" key="3">
    <citation type="submission" date="2015-04" db="UniProtKB">
        <authorList>
            <consortium name="EnsemblPlants"/>
        </authorList>
    </citation>
    <scope>IDENTIFICATION</scope>
    <source>
        <strain evidence="3">cv. Jemalong A17</strain>
    </source>
</reference>
<dbReference type="SMART" id="SM00457">
    <property type="entry name" value="MACPF"/>
    <property type="match status" value="1"/>
</dbReference>
<gene>
    <name evidence="2" type="ordered locus">MTR_8g095130</name>
</gene>
<dbReference type="HOGENOM" id="CLU_034245_1_0_1"/>
<evidence type="ECO:0000313" key="2">
    <source>
        <dbReference type="EMBL" id="AET04871.2"/>
    </source>
</evidence>
<dbReference type="Proteomes" id="UP000002051">
    <property type="component" value="Chromosome 8"/>
</dbReference>
<dbReference type="PANTHER" id="PTHR33199">
    <property type="entry name" value="MACPF DOMAIN-CONTAINING PROTEIN CAD1"/>
    <property type="match status" value="1"/>
</dbReference>
<evidence type="ECO:0000313" key="4">
    <source>
        <dbReference type="Proteomes" id="UP000002051"/>
    </source>
</evidence>
<protein>
    <submittedName>
        <fullName evidence="2">MAC/perforin domain protein</fullName>
    </submittedName>
</protein>
<reference evidence="2 4" key="2">
    <citation type="journal article" date="2014" name="BMC Genomics">
        <title>An improved genome release (version Mt4.0) for the model legume Medicago truncatula.</title>
        <authorList>
            <person name="Tang H."/>
            <person name="Krishnakumar V."/>
            <person name="Bidwell S."/>
            <person name="Rosen B."/>
            <person name="Chan A."/>
            <person name="Zhou S."/>
            <person name="Gentzbittel L."/>
            <person name="Childs K.L."/>
            <person name="Yandell M."/>
            <person name="Gundlach H."/>
            <person name="Mayer K.F."/>
            <person name="Schwartz D.C."/>
            <person name="Town C.D."/>
        </authorList>
    </citation>
    <scope>GENOME REANNOTATION</scope>
    <source>
        <strain evidence="3 4">cv. Jemalong A17</strain>
    </source>
</reference>
<dbReference type="PROSITE" id="PS51412">
    <property type="entry name" value="MACPF_2"/>
    <property type="match status" value="1"/>
</dbReference>
<dbReference type="PaxDb" id="3880-AET04871"/>